<feature type="transmembrane region" description="Helical" evidence="1">
    <location>
        <begin position="28"/>
        <end position="47"/>
    </location>
</feature>
<dbReference type="AlphaFoldDB" id="A0A0D2JME0"/>
<feature type="transmembrane region" description="Helical" evidence="1">
    <location>
        <begin position="149"/>
        <end position="168"/>
    </location>
</feature>
<evidence type="ECO:0000313" key="2">
    <source>
        <dbReference type="EMBL" id="KIX85523.1"/>
    </source>
</evidence>
<keyword evidence="1" id="KW-0472">Membrane</keyword>
<dbReference type="Proteomes" id="UP000032214">
    <property type="component" value="Unassembled WGS sequence"/>
</dbReference>
<keyword evidence="3" id="KW-1185">Reference proteome</keyword>
<keyword evidence="1" id="KW-0812">Transmembrane</keyword>
<evidence type="ECO:0000256" key="1">
    <source>
        <dbReference type="SAM" id="Phobius"/>
    </source>
</evidence>
<sequence length="267" mass="30694">MNIYLYFRMMAILFTHHWYTYRLRISTYLINYGLFYPIVLTISFGYLQPRTYFNDTTGTLGLVLIAGVLLIMLASLSGDMAYAFLHDKSTKGYVYYLQSIFPYFIIYLSYIVFATCWVSAVISLFFIVSWGTFSLFSTGTVQSIQITKLFIAIILSSCTWVCYHYLASVVLNSVHQISPFWVRITMPLQMLGGMFTPWAIMYAVSPYLGYLALCTPFIYVTEGLRAALLGESYFLNYSLCMITLTIICFILICVGLHRFKKQIDCVV</sequence>
<reference evidence="2 3" key="1">
    <citation type="journal article" date="2013" name="Proc. Natl. Acad. Sci. U.S.A.">
        <title>Candidate phylum TM6 genome recovered from a hospital sink biofilm provides genomic insights into this uncultivated phylum.</title>
        <authorList>
            <person name="McLean J.S."/>
            <person name="Lombardo M.J."/>
            <person name="Badger J.H."/>
            <person name="Edlund A."/>
            <person name="Novotny M."/>
            <person name="Yee-Greenbaum J."/>
            <person name="Vyahhi N."/>
            <person name="Hall A.P."/>
            <person name="Yang Y."/>
            <person name="Dupont C.L."/>
            <person name="Ziegler M.G."/>
            <person name="Chitsaz H."/>
            <person name="Allen A.E."/>
            <person name="Yooseph S."/>
            <person name="Tesler G."/>
            <person name="Pevzner P.A."/>
            <person name="Friedman R.M."/>
            <person name="Nealson K.H."/>
            <person name="Venter J.C."/>
            <person name="Lasken R.S."/>
        </authorList>
    </citation>
    <scope>NUCLEOTIDE SEQUENCE [LARGE SCALE GENOMIC DNA]</scope>
    <source>
        <strain evidence="2 3">TM6SC1</strain>
    </source>
</reference>
<dbReference type="EMBL" id="ARQD01000001">
    <property type="protein sequence ID" value="KIX85523.1"/>
    <property type="molecule type" value="Genomic_DNA"/>
</dbReference>
<feature type="transmembrane region" description="Helical" evidence="1">
    <location>
        <begin position="234"/>
        <end position="254"/>
    </location>
</feature>
<feature type="transmembrane region" description="Helical" evidence="1">
    <location>
        <begin position="207"/>
        <end position="228"/>
    </location>
</feature>
<evidence type="ECO:0000313" key="3">
    <source>
        <dbReference type="Proteomes" id="UP000032214"/>
    </source>
</evidence>
<proteinExistence type="predicted"/>
<gene>
    <name evidence="2" type="ORF">J120_00940</name>
</gene>
<organism evidence="2 3">
    <name type="scientific">candidate division TM6 bacterium JCVI TM6SC1</name>
    <dbReference type="NCBI Taxonomy" id="1306947"/>
    <lineage>
        <taxon>Bacteria</taxon>
        <taxon>Candidatus Babelota</taxon>
        <taxon>Vermiphilus</taxon>
    </lineage>
</organism>
<name>A0A0D2JME0_9BACT</name>
<comment type="caution">
    <text evidence="2">The sequence shown here is derived from an EMBL/GenBank/DDBJ whole genome shotgun (WGS) entry which is preliminary data.</text>
</comment>
<feature type="transmembrane region" description="Helical" evidence="1">
    <location>
        <begin position="92"/>
        <end position="111"/>
    </location>
</feature>
<keyword evidence="1" id="KW-1133">Transmembrane helix</keyword>
<protein>
    <submittedName>
        <fullName evidence="2">Uncharacterized protein</fullName>
    </submittedName>
</protein>
<feature type="transmembrane region" description="Helical" evidence="1">
    <location>
        <begin position="59"/>
        <end position="85"/>
    </location>
</feature>
<feature type="transmembrane region" description="Helical" evidence="1">
    <location>
        <begin position="117"/>
        <end position="137"/>
    </location>
</feature>
<dbReference type="STRING" id="1306947.J120_00940"/>
<dbReference type="eggNOG" id="ENOG502ZW7G">
    <property type="taxonomic scope" value="Bacteria"/>
</dbReference>
<accession>A0A0D2JME0</accession>